<dbReference type="AlphaFoldDB" id="A0A8I1G8P5"/>
<dbReference type="InterPro" id="IPR000014">
    <property type="entry name" value="PAS"/>
</dbReference>
<reference evidence="7 9" key="1">
    <citation type="submission" date="2020-09" db="EMBL/GenBank/DDBJ databases">
        <title>Draft Genomes of Bacterial Isolates from North Pond Shallow Sediments.</title>
        <authorList>
            <person name="Kiel Reese B."/>
            <person name="Mullis M."/>
            <person name="Weisend R.E."/>
        </authorList>
    </citation>
    <scope>NUCLEOTIDE SEQUENCE</scope>
    <source>
        <strain evidence="7">KJE-2</strain>
        <strain evidence="6 9">KJE-3</strain>
    </source>
</reference>
<dbReference type="Gene3D" id="3.20.20.450">
    <property type="entry name" value="EAL domain"/>
    <property type="match status" value="1"/>
</dbReference>
<dbReference type="CDD" id="cd01949">
    <property type="entry name" value="GGDEF"/>
    <property type="match status" value="1"/>
</dbReference>
<dbReference type="InterPro" id="IPR000160">
    <property type="entry name" value="GGDEF_dom"/>
</dbReference>
<dbReference type="PANTHER" id="PTHR44757">
    <property type="entry name" value="DIGUANYLATE CYCLASE DGCP"/>
    <property type="match status" value="1"/>
</dbReference>
<evidence type="ECO:0000259" key="2">
    <source>
        <dbReference type="PROSITE" id="PS50112"/>
    </source>
</evidence>
<dbReference type="InterPro" id="IPR043128">
    <property type="entry name" value="Rev_trsase/Diguanyl_cyclase"/>
</dbReference>
<dbReference type="Gene3D" id="3.30.450.20">
    <property type="entry name" value="PAS domain"/>
    <property type="match status" value="2"/>
</dbReference>
<dbReference type="Pfam" id="PF08448">
    <property type="entry name" value="PAS_4"/>
    <property type="match status" value="1"/>
</dbReference>
<dbReference type="InterPro" id="IPR001633">
    <property type="entry name" value="EAL_dom"/>
</dbReference>
<dbReference type="EMBL" id="JAEMOS010000009">
    <property type="protein sequence ID" value="MBJ7265968.1"/>
    <property type="molecule type" value="Genomic_DNA"/>
</dbReference>
<evidence type="ECO:0000259" key="5">
    <source>
        <dbReference type="PROSITE" id="PS50887"/>
    </source>
</evidence>
<dbReference type="Gene3D" id="3.30.70.270">
    <property type="match status" value="1"/>
</dbReference>
<keyword evidence="9" id="KW-1185">Reference proteome</keyword>
<dbReference type="PROSITE" id="PS50113">
    <property type="entry name" value="PAC"/>
    <property type="match status" value="1"/>
</dbReference>
<evidence type="ECO:0000313" key="7">
    <source>
        <dbReference type="EMBL" id="MBJ7314482.1"/>
    </source>
</evidence>
<evidence type="ECO:0000313" key="6">
    <source>
        <dbReference type="EMBL" id="MBJ7265968.1"/>
    </source>
</evidence>
<evidence type="ECO:0000313" key="8">
    <source>
        <dbReference type="Proteomes" id="UP000621390"/>
    </source>
</evidence>
<dbReference type="Gene3D" id="3.30.450.40">
    <property type="match status" value="1"/>
</dbReference>
<sequence length="891" mass="99535">MQDNLLSYSQIATGVVLLLITATVFVSVVRKRADKKYQGLNQLIQAHYNTFNALAQQRDIESRLLGICHLIESQINGAMCSIMVANKDNKTLSTAASASLPRSFSNELNGLKIADGSGGCGTAAAIGEPVLAADMRNDERFEAFMPLINQYGLAACWSHPIFGAAEGEVIGTFAIYFAQPRVPTGGELELIVRNRDLVALILEQEEQRKAQVRLEQHQRSLFTYNPDSVFTLDLNGNFTSVNRAGCELLLLSEEELLGQHYELAVPETERERTLTYFETAKKGTPQSYEIKVADRMGQLHDLSITNIPIIIDGEVTGVHGVAKEVTEHRANEAKLKVFRSSVHASVNGVVISEANKKGFPVLYVNPAFEKMSGYSLTEMKGISCNILQGPDTDPKVINEIRKALQEKREIKSVIRNYRKDGSMFWNELLIAPVKGPDNKVTHFIGLQSDITERVQREDALAFYASHDSLTQLANRSAMEERLQQLVSNDTNQAVFVLFIDLDGFKPINDSLGHYLGDEVLIETAQRLQQVIREPNLICRFGGDEFVAVIQSMGAAEQINVLCTEVLAIFDEPFRIDEIEVSLSAAIGVAANDIQYKHPMELTQRADVAMYEAKKRGGNAVCWYSEKLDEGLGYKVALRTQIQEALAKKQFELFYQPIMTSTGQISGAEALIRWHHPTKGYVSPADFIPIAERTGQIIQISEWVLRQACQDLSELKRYGINTVSVNFSPIQFYRDDFISKTKSVLEEFNIKPGEITVEITENVLVNDTQRIAELLQHLRELGLDVAIDDFGSGFASLRYLNVLPVNKLKIDRSFIENIDHNRHNAAITGGILNMVEHLGIQTVAEGVETENEYRYLVEHGCPLMQGFLFCKPKPLGELLVWAERQQSLENES</sequence>
<keyword evidence="1" id="KW-0472">Membrane</keyword>
<feature type="domain" description="GGDEF" evidence="5">
    <location>
        <begin position="492"/>
        <end position="625"/>
    </location>
</feature>
<dbReference type="SUPFAM" id="SSF55785">
    <property type="entry name" value="PYP-like sensor domain (PAS domain)"/>
    <property type="match status" value="2"/>
</dbReference>
<dbReference type="EMBL" id="JAEMOP010000002">
    <property type="protein sequence ID" value="MBJ7314482.1"/>
    <property type="molecule type" value="Genomic_DNA"/>
</dbReference>
<dbReference type="PIRSF" id="PIRSF005925">
    <property type="entry name" value="Dos"/>
    <property type="match status" value="1"/>
</dbReference>
<evidence type="ECO:0000313" key="9">
    <source>
        <dbReference type="Proteomes" id="UP000655994"/>
    </source>
</evidence>
<keyword evidence="1" id="KW-1133">Transmembrane helix</keyword>
<dbReference type="SMART" id="SM00052">
    <property type="entry name" value="EAL"/>
    <property type="match status" value="1"/>
</dbReference>
<dbReference type="CDD" id="cd00130">
    <property type="entry name" value="PAS"/>
    <property type="match status" value="1"/>
</dbReference>
<dbReference type="Pfam" id="PF01590">
    <property type="entry name" value="GAF"/>
    <property type="match status" value="1"/>
</dbReference>
<dbReference type="Proteomes" id="UP000655994">
    <property type="component" value="Unassembled WGS sequence"/>
</dbReference>
<organism evidence="7 8">
    <name type="scientific">Idiomarina abyssalis</name>
    <dbReference type="NCBI Taxonomy" id="86102"/>
    <lineage>
        <taxon>Bacteria</taxon>
        <taxon>Pseudomonadati</taxon>
        <taxon>Pseudomonadota</taxon>
        <taxon>Gammaproteobacteria</taxon>
        <taxon>Alteromonadales</taxon>
        <taxon>Idiomarinaceae</taxon>
        <taxon>Idiomarina</taxon>
    </lineage>
</organism>
<dbReference type="RefSeq" id="WP_199493813.1">
    <property type="nucleotide sequence ID" value="NZ_JAEMOO010000014.1"/>
</dbReference>
<feature type="transmembrane region" description="Helical" evidence="1">
    <location>
        <begin position="6"/>
        <end position="29"/>
    </location>
</feature>
<dbReference type="SMART" id="SM00267">
    <property type="entry name" value="GGDEF"/>
    <property type="match status" value="1"/>
</dbReference>
<dbReference type="CDD" id="cd01948">
    <property type="entry name" value="EAL"/>
    <property type="match status" value="1"/>
</dbReference>
<keyword evidence="1" id="KW-0812">Transmembrane</keyword>
<dbReference type="InterPro" id="IPR013656">
    <property type="entry name" value="PAS_4"/>
</dbReference>
<dbReference type="InterPro" id="IPR029016">
    <property type="entry name" value="GAF-like_dom_sf"/>
</dbReference>
<dbReference type="InterPro" id="IPR035919">
    <property type="entry name" value="EAL_sf"/>
</dbReference>
<evidence type="ECO:0000259" key="4">
    <source>
        <dbReference type="PROSITE" id="PS50883"/>
    </source>
</evidence>
<name>A0A8I1G8P5_9GAMM</name>
<dbReference type="PANTHER" id="PTHR44757:SF2">
    <property type="entry name" value="BIOFILM ARCHITECTURE MAINTENANCE PROTEIN MBAA"/>
    <property type="match status" value="1"/>
</dbReference>
<dbReference type="InterPro" id="IPR052155">
    <property type="entry name" value="Biofilm_reg_signaling"/>
</dbReference>
<dbReference type="SUPFAM" id="SSF55073">
    <property type="entry name" value="Nucleotide cyclase"/>
    <property type="match status" value="1"/>
</dbReference>
<dbReference type="NCBIfam" id="TIGR00254">
    <property type="entry name" value="GGDEF"/>
    <property type="match status" value="1"/>
</dbReference>
<dbReference type="NCBIfam" id="TIGR00229">
    <property type="entry name" value="sensory_box"/>
    <property type="match status" value="2"/>
</dbReference>
<dbReference type="SMART" id="SM00086">
    <property type="entry name" value="PAC"/>
    <property type="match status" value="2"/>
</dbReference>
<dbReference type="Pfam" id="PF13426">
    <property type="entry name" value="PAS_9"/>
    <property type="match status" value="1"/>
</dbReference>
<dbReference type="InterPro" id="IPR012226">
    <property type="entry name" value="Diguanyl_cyclase/Pdiesterase"/>
</dbReference>
<protein>
    <submittedName>
        <fullName evidence="7">EAL domain-containing protein</fullName>
    </submittedName>
</protein>
<dbReference type="Proteomes" id="UP000621390">
    <property type="component" value="Unassembled WGS sequence"/>
</dbReference>
<feature type="domain" description="PAC" evidence="3">
    <location>
        <begin position="408"/>
        <end position="462"/>
    </location>
</feature>
<dbReference type="PROSITE" id="PS50112">
    <property type="entry name" value="PAS"/>
    <property type="match status" value="2"/>
</dbReference>
<dbReference type="InterPro" id="IPR035965">
    <property type="entry name" value="PAS-like_dom_sf"/>
</dbReference>
<dbReference type="InterPro" id="IPR001610">
    <property type="entry name" value="PAC"/>
</dbReference>
<dbReference type="PROSITE" id="PS50887">
    <property type="entry name" value="GGDEF"/>
    <property type="match status" value="1"/>
</dbReference>
<feature type="domain" description="PAS" evidence="2">
    <location>
        <begin position="334"/>
        <end position="407"/>
    </location>
</feature>
<dbReference type="InterPro" id="IPR029787">
    <property type="entry name" value="Nucleotide_cyclase"/>
</dbReference>
<comment type="caution">
    <text evidence="7">The sequence shown here is derived from an EMBL/GenBank/DDBJ whole genome shotgun (WGS) entry which is preliminary data.</text>
</comment>
<evidence type="ECO:0000256" key="1">
    <source>
        <dbReference type="SAM" id="Phobius"/>
    </source>
</evidence>
<dbReference type="InterPro" id="IPR003018">
    <property type="entry name" value="GAF"/>
</dbReference>
<feature type="domain" description="EAL" evidence="4">
    <location>
        <begin position="634"/>
        <end position="885"/>
    </location>
</feature>
<feature type="domain" description="PAS" evidence="2">
    <location>
        <begin position="214"/>
        <end position="267"/>
    </location>
</feature>
<gene>
    <name evidence="6" type="ORF">JHC10_03300</name>
    <name evidence="7" type="ORF">JHC11_00510</name>
</gene>
<dbReference type="SUPFAM" id="SSF55781">
    <property type="entry name" value="GAF domain-like"/>
    <property type="match status" value="1"/>
</dbReference>
<dbReference type="SUPFAM" id="SSF141868">
    <property type="entry name" value="EAL domain-like"/>
    <property type="match status" value="1"/>
</dbReference>
<dbReference type="InterPro" id="IPR000700">
    <property type="entry name" value="PAS-assoc_C"/>
</dbReference>
<evidence type="ECO:0000259" key="3">
    <source>
        <dbReference type="PROSITE" id="PS50113"/>
    </source>
</evidence>
<dbReference type="SMART" id="SM00091">
    <property type="entry name" value="PAS"/>
    <property type="match status" value="2"/>
</dbReference>
<dbReference type="PROSITE" id="PS50883">
    <property type="entry name" value="EAL"/>
    <property type="match status" value="1"/>
</dbReference>
<dbReference type="Pfam" id="PF00563">
    <property type="entry name" value="EAL"/>
    <property type="match status" value="1"/>
</dbReference>
<proteinExistence type="predicted"/>
<dbReference type="Pfam" id="PF00990">
    <property type="entry name" value="GGDEF"/>
    <property type="match status" value="1"/>
</dbReference>
<accession>A0A8I1G8P5</accession>